<gene>
    <name evidence="3" type="ORF">Vau01_044970</name>
</gene>
<name>A0A8J4E0M9_9ACTN</name>
<keyword evidence="3" id="KW-0378">Hydrolase</keyword>
<feature type="chain" id="PRO_5039697630" evidence="1">
    <location>
        <begin position="34"/>
        <end position="431"/>
    </location>
</feature>
<dbReference type="Proteomes" id="UP000612585">
    <property type="component" value="Unassembled WGS sequence"/>
</dbReference>
<evidence type="ECO:0000313" key="3">
    <source>
        <dbReference type="EMBL" id="GIJ56981.1"/>
    </source>
</evidence>
<dbReference type="Pfam" id="PF13472">
    <property type="entry name" value="Lipase_GDSL_2"/>
    <property type="match status" value="1"/>
</dbReference>
<dbReference type="InterPro" id="IPR036514">
    <property type="entry name" value="SGNH_hydro_sf"/>
</dbReference>
<evidence type="ECO:0000259" key="2">
    <source>
        <dbReference type="Pfam" id="PF13472"/>
    </source>
</evidence>
<dbReference type="AlphaFoldDB" id="A0A8J4E0M9"/>
<evidence type="ECO:0000256" key="1">
    <source>
        <dbReference type="SAM" id="SignalP"/>
    </source>
</evidence>
<protein>
    <submittedName>
        <fullName evidence="3">SGNH hydrolase</fullName>
    </submittedName>
</protein>
<feature type="domain" description="SGNH hydrolase-type esterase" evidence="2">
    <location>
        <begin position="218"/>
        <end position="416"/>
    </location>
</feature>
<sequence length="431" mass="45034">MPAGIRDLRPRRLAALAVLSLLSGVLTTAGAHAGAPDLPAAGSGDGWVGTWGASAMAPSALVSGVQTLNNQTVRNIVHTSVGGRELRIRLSNAFGNQAVDVGAATVARELLGAQLDADTLRAVTFHGSPSVTIPTGGSVLSDPVRMPVPAQANLAVSLYLPRPTGPATYHQDPQQTSYLSAGDHAADVAADAYSTTLATSFLVDAVQVRGPARGTLVAVGDSITDGAQGQWNANTRWPDFLFRRLAAAHGTAAPGVVNEGISGNRVLNDSVCFGTNLLSRLDRDVFSQPNVRTVVLLEGLNDLGFSQEPNSGCTAPNTEVSVAALIAAYRRIIDRAHAHGVRIYGGTLTPAQGFEYWNAAAEQKRRQVNAWILGSRAFDGVIDFASVLAYPGHPELLDPKYDSGDHLHPNDGGYQAMADAAFAALGKQIGR</sequence>
<reference evidence="3" key="1">
    <citation type="submission" date="2021-01" db="EMBL/GenBank/DDBJ databases">
        <title>Whole genome shotgun sequence of Virgisporangium aurantiacum NBRC 16421.</title>
        <authorList>
            <person name="Komaki H."/>
            <person name="Tamura T."/>
        </authorList>
    </citation>
    <scope>NUCLEOTIDE SEQUENCE</scope>
    <source>
        <strain evidence="3">NBRC 16421</strain>
    </source>
</reference>
<comment type="caution">
    <text evidence="3">The sequence shown here is derived from an EMBL/GenBank/DDBJ whole genome shotgun (WGS) entry which is preliminary data.</text>
</comment>
<keyword evidence="4" id="KW-1185">Reference proteome</keyword>
<dbReference type="RefSeq" id="WP_203995979.1">
    <property type="nucleotide sequence ID" value="NZ_BOPG01000027.1"/>
</dbReference>
<dbReference type="CDD" id="cd01830">
    <property type="entry name" value="XynE_like"/>
    <property type="match status" value="1"/>
</dbReference>
<dbReference type="Gene3D" id="3.40.50.1110">
    <property type="entry name" value="SGNH hydrolase"/>
    <property type="match status" value="1"/>
</dbReference>
<dbReference type="GO" id="GO:0016787">
    <property type="term" value="F:hydrolase activity"/>
    <property type="evidence" value="ECO:0007669"/>
    <property type="project" value="UniProtKB-KW"/>
</dbReference>
<keyword evidence="1" id="KW-0732">Signal</keyword>
<dbReference type="PANTHER" id="PTHR43784">
    <property type="entry name" value="GDSL-LIKE LIPASE/ACYLHYDROLASE, PUTATIVE (AFU_ORTHOLOGUE AFUA_2G00820)-RELATED"/>
    <property type="match status" value="1"/>
</dbReference>
<dbReference type="EMBL" id="BOPG01000027">
    <property type="protein sequence ID" value="GIJ56981.1"/>
    <property type="molecule type" value="Genomic_DNA"/>
</dbReference>
<dbReference type="PANTHER" id="PTHR43784:SF2">
    <property type="entry name" value="GDSL-LIKE LIPASE_ACYLHYDROLASE, PUTATIVE (AFU_ORTHOLOGUE AFUA_2G00820)-RELATED"/>
    <property type="match status" value="1"/>
</dbReference>
<dbReference type="SUPFAM" id="SSF52266">
    <property type="entry name" value="SGNH hydrolase"/>
    <property type="match status" value="1"/>
</dbReference>
<dbReference type="InterPro" id="IPR053140">
    <property type="entry name" value="GDSL_Rv0518-like"/>
</dbReference>
<proteinExistence type="predicted"/>
<accession>A0A8J4E0M9</accession>
<organism evidence="3 4">
    <name type="scientific">Virgisporangium aurantiacum</name>
    <dbReference type="NCBI Taxonomy" id="175570"/>
    <lineage>
        <taxon>Bacteria</taxon>
        <taxon>Bacillati</taxon>
        <taxon>Actinomycetota</taxon>
        <taxon>Actinomycetes</taxon>
        <taxon>Micromonosporales</taxon>
        <taxon>Micromonosporaceae</taxon>
        <taxon>Virgisporangium</taxon>
    </lineage>
</organism>
<feature type="signal peptide" evidence="1">
    <location>
        <begin position="1"/>
        <end position="33"/>
    </location>
</feature>
<evidence type="ECO:0000313" key="4">
    <source>
        <dbReference type="Proteomes" id="UP000612585"/>
    </source>
</evidence>
<dbReference type="InterPro" id="IPR013830">
    <property type="entry name" value="SGNH_hydro"/>
</dbReference>